<proteinExistence type="inferred from homology"/>
<dbReference type="EMBL" id="AP028214">
    <property type="protein sequence ID" value="BEI90467.1"/>
    <property type="molecule type" value="Genomic_DNA"/>
</dbReference>
<dbReference type="Pfam" id="PF01408">
    <property type="entry name" value="GFO_IDH_MocA"/>
    <property type="match status" value="1"/>
</dbReference>
<dbReference type="GeneID" id="85494337"/>
<dbReference type="InterPro" id="IPR000683">
    <property type="entry name" value="Gfo/Idh/MocA-like_OxRdtase_N"/>
</dbReference>
<feature type="domain" description="GFO/IDH/MocA-like oxidoreductase" evidence="4">
    <location>
        <begin position="139"/>
        <end position="266"/>
    </location>
</feature>
<dbReference type="Gene3D" id="3.40.50.720">
    <property type="entry name" value="NAD(P)-binding Rossmann-like Domain"/>
    <property type="match status" value="1"/>
</dbReference>
<dbReference type="GO" id="GO:0005737">
    <property type="term" value="C:cytoplasm"/>
    <property type="evidence" value="ECO:0007669"/>
    <property type="project" value="TreeGrafter"/>
</dbReference>
<dbReference type="Proteomes" id="UP001233271">
    <property type="component" value="Chromosome 3"/>
</dbReference>
<gene>
    <name evidence="5" type="ORF">CcaverHIS019_0305370</name>
</gene>
<evidence type="ECO:0000256" key="2">
    <source>
        <dbReference type="ARBA" id="ARBA00023002"/>
    </source>
</evidence>
<evidence type="ECO:0008006" key="7">
    <source>
        <dbReference type="Google" id="ProtNLM"/>
    </source>
</evidence>
<evidence type="ECO:0000256" key="1">
    <source>
        <dbReference type="ARBA" id="ARBA00010928"/>
    </source>
</evidence>
<dbReference type="KEGG" id="ccac:CcaHIS019_0305370"/>
<dbReference type="GO" id="GO:0000166">
    <property type="term" value="F:nucleotide binding"/>
    <property type="evidence" value="ECO:0007669"/>
    <property type="project" value="InterPro"/>
</dbReference>
<keyword evidence="2" id="KW-0560">Oxidoreductase</keyword>
<dbReference type="GO" id="GO:0006740">
    <property type="term" value="P:NADPH regeneration"/>
    <property type="evidence" value="ECO:0007669"/>
    <property type="project" value="TreeGrafter"/>
</dbReference>
<name>A0AA48ICQ2_9TREE</name>
<dbReference type="Gene3D" id="3.30.360.10">
    <property type="entry name" value="Dihydrodipicolinate Reductase, domain 2"/>
    <property type="match status" value="1"/>
</dbReference>
<dbReference type="PANTHER" id="PTHR42840">
    <property type="entry name" value="NAD(P)-BINDING ROSSMANN-FOLD SUPERFAMILY PROTEIN-RELATED"/>
    <property type="match status" value="1"/>
</dbReference>
<evidence type="ECO:0000313" key="6">
    <source>
        <dbReference type="Proteomes" id="UP001233271"/>
    </source>
</evidence>
<keyword evidence="6" id="KW-1185">Reference proteome</keyword>
<evidence type="ECO:0000313" key="5">
    <source>
        <dbReference type="EMBL" id="BEI90467.1"/>
    </source>
</evidence>
<dbReference type="AlphaFoldDB" id="A0AA48ICQ2"/>
<organism evidence="5 6">
    <name type="scientific">Cutaneotrichosporon cavernicola</name>
    <dbReference type="NCBI Taxonomy" id="279322"/>
    <lineage>
        <taxon>Eukaryota</taxon>
        <taxon>Fungi</taxon>
        <taxon>Dikarya</taxon>
        <taxon>Basidiomycota</taxon>
        <taxon>Agaricomycotina</taxon>
        <taxon>Tremellomycetes</taxon>
        <taxon>Trichosporonales</taxon>
        <taxon>Trichosporonaceae</taxon>
        <taxon>Cutaneotrichosporon</taxon>
    </lineage>
</organism>
<evidence type="ECO:0000259" key="4">
    <source>
        <dbReference type="Pfam" id="PF22725"/>
    </source>
</evidence>
<dbReference type="Pfam" id="PF22725">
    <property type="entry name" value="GFO_IDH_MocA_C3"/>
    <property type="match status" value="1"/>
</dbReference>
<protein>
    <recommendedName>
        <fullName evidence="7">NAD(P)-binding protein</fullName>
    </recommendedName>
</protein>
<dbReference type="FunFam" id="3.30.360.10:FF:000017">
    <property type="entry name" value="Oxidoreductase family NAD-binding Rossmann fold"/>
    <property type="match status" value="1"/>
</dbReference>
<dbReference type="PANTHER" id="PTHR42840:SF3">
    <property type="entry name" value="BINDING ROSSMANN FOLD OXIDOREDUCTASE, PUTATIVE (AFU_ORTHOLOGUE AFUA_2G10240)-RELATED"/>
    <property type="match status" value="1"/>
</dbReference>
<sequence>MTTDTPRKLRIAVLGAGRMGLRHARNVAYAAPRAELVGIADPKPAVLQAAAAELPPIRTALDSMDLISSPDVDAVLIASETSTHASLAVAAIQAGKHVLLEKPIAVDVEGSRPVVEAAAKSNVKVMIGFSRRFDESLGEAKAMLDRGELGTPYLLKSCTNDMFDSTGFFVAYSKASGGIFIDCGIHDIDLARWLLNTSASGKKEVQRVYGSGTNVRHPELAETGDCDNGMGIIEFSNGARAMIHLSRTAVHGHDTVTELFGTEGKAVVNGNPAINRLEIRDLHGVRSLSHPTYYERFKEAFVNELNTFVKVVLDDDKVPTPPEDALKAAQIAVALTHSFRTGVPVDFDEEGEPILK</sequence>
<dbReference type="InterPro" id="IPR055170">
    <property type="entry name" value="GFO_IDH_MocA-like_dom"/>
</dbReference>
<dbReference type="GO" id="GO:0016491">
    <property type="term" value="F:oxidoreductase activity"/>
    <property type="evidence" value="ECO:0007669"/>
    <property type="project" value="UniProtKB-KW"/>
</dbReference>
<evidence type="ECO:0000259" key="3">
    <source>
        <dbReference type="Pfam" id="PF01408"/>
    </source>
</evidence>
<dbReference type="RefSeq" id="XP_060455732.1">
    <property type="nucleotide sequence ID" value="XM_060598994.1"/>
</dbReference>
<comment type="similarity">
    <text evidence="1">Belongs to the Gfo/Idh/MocA family.</text>
</comment>
<accession>A0AA48ICQ2</accession>
<feature type="domain" description="Gfo/Idh/MocA-like oxidoreductase N-terminal" evidence="3">
    <location>
        <begin position="9"/>
        <end position="129"/>
    </location>
</feature>
<dbReference type="SUPFAM" id="SSF51735">
    <property type="entry name" value="NAD(P)-binding Rossmann-fold domains"/>
    <property type="match status" value="1"/>
</dbReference>
<dbReference type="InterPro" id="IPR036291">
    <property type="entry name" value="NAD(P)-bd_dom_sf"/>
</dbReference>
<reference evidence="5" key="1">
    <citation type="journal article" date="2023" name="BMC Genomics">
        <title>Chromosome-level genome assemblies of Cutaneotrichosporon spp. (Trichosporonales, Basidiomycota) reveal imbalanced evolution between nucleotide sequences and chromosome synteny.</title>
        <authorList>
            <person name="Kobayashi Y."/>
            <person name="Kayamori A."/>
            <person name="Aoki K."/>
            <person name="Shiwa Y."/>
            <person name="Matsutani M."/>
            <person name="Fujita N."/>
            <person name="Sugita T."/>
            <person name="Iwasaki W."/>
            <person name="Tanaka N."/>
            <person name="Takashima M."/>
        </authorList>
    </citation>
    <scope>NUCLEOTIDE SEQUENCE</scope>
    <source>
        <strain evidence="5">HIS019</strain>
    </source>
</reference>
<dbReference type="SUPFAM" id="SSF55347">
    <property type="entry name" value="Glyceraldehyde-3-phosphate dehydrogenase-like, C-terminal domain"/>
    <property type="match status" value="1"/>
</dbReference>